<dbReference type="EMBL" id="ACCU02000003">
    <property type="protein sequence ID" value="EEE47901.1"/>
    <property type="molecule type" value="Genomic_DNA"/>
</dbReference>
<reference evidence="2 3" key="1">
    <citation type="submission" date="2008-01" db="EMBL/GenBank/DDBJ databases">
        <authorList>
            <person name="Wagner-Dobler I."/>
            <person name="Ferriera S."/>
            <person name="Johnson J."/>
            <person name="Kravitz S."/>
            <person name="Beeson K."/>
            <person name="Sutton G."/>
            <person name="Rogers Y.-H."/>
            <person name="Friedman R."/>
            <person name="Frazier M."/>
            <person name="Venter J.C."/>
        </authorList>
    </citation>
    <scope>NUCLEOTIDE SEQUENCE [LARGE SCALE GENOMIC DNA]</scope>
    <source>
        <strain evidence="3">DSM 17067 / NCIMB 14079 / DFL-11</strain>
    </source>
</reference>
<accession>A0A5E8H909</accession>
<dbReference type="RefSeq" id="WP_008197177.1">
    <property type="nucleotide sequence ID" value="NZ_CM011002.1"/>
</dbReference>
<evidence type="ECO:0000256" key="1">
    <source>
        <dbReference type="SAM" id="SignalP"/>
    </source>
</evidence>
<feature type="chain" id="PRO_5022866234" evidence="1">
    <location>
        <begin position="25"/>
        <end position="144"/>
    </location>
</feature>
<name>A0A5E8H909_ROSAD</name>
<reference evidence="2 3" key="2">
    <citation type="submission" date="2013-04" db="EMBL/GenBank/DDBJ databases">
        <authorList>
            <person name="Fiebig A."/>
            <person name="Pradella S."/>
            <person name="Wagner-Doebler I."/>
        </authorList>
    </citation>
    <scope>NUCLEOTIDE SEQUENCE [LARGE SCALE GENOMIC DNA]</scope>
    <source>
        <strain evidence="3">DSM 17067 / NCIMB 14079 / DFL-11</strain>
    </source>
</reference>
<feature type="signal peptide" evidence="1">
    <location>
        <begin position="1"/>
        <end position="24"/>
    </location>
</feature>
<evidence type="ECO:0000313" key="3">
    <source>
        <dbReference type="Proteomes" id="UP000004703"/>
    </source>
</evidence>
<sequence length="144" mass="16471">MTRAQCIAILTFLPAITLAGSSFAQSDYYIRSQYPDGTFTGSHEILTRPKEGYYQAQYCDRMFWVSTTTVVWTEEEVAAGRTLILEENFGEERNVLCSDNTAFASLYDLGLDKREIEALREPEGSFQTRASRIHTIRDAFKQFK</sequence>
<evidence type="ECO:0000313" key="2">
    <source>
        <dbReference type="EMBL" id="EEE47901.1"/>
    </source>
</evidence>
<keyword evidence="1" id="KW-0732">Signal</keyword>
<protein>
    <submittedName>
        <fullName evidence="2">Uncharacterized protein</fullName>
    </submittedName>
</protein>
<proteinExistence type="predicted"/>
<dbReference type="Proteomes" id="UP000004703">
    <property type="component" value="Chromosome"/>
</dbReference>
<dbReference type="AlphaFoldDB" id="A0A5E8H909"/>
<gene>
    <name evidence="2" type="ORF">SADFL11_5191</name>
</gene>
<comment type="caution">
    <text evidence="2">The sequence shown here is derived from an EMBL/GenBank/DDBJ whole genome shotgun (WGS) entry which is preliminary data.</text>
</comment>
<organism evidence="2 3">
    <name type="scientific">Roseibium alexandrii (strain DSM 17067 / NCIMB 14079 / DFL-11)</name>
    <name type="common">Labrenzia alexandrii</name>
    <dbReference type="NCBI Taxonomy" id="244592"/>
    <lineage>
        <taxon>Bacteria</taxon>
        <taxon>Pseudomonadati</taxon>
        <taxon>Pseudomonadota</taxon>
        <taxon>Alphaproteobacteria</taxon>
        <taxon>Hyphomicrobiales</taxon>
        <taxon>Stappiaceae</taxon>
        <taxon>Roseibium</taxon>
    </lineage>
</organism>